<accession>A0ABP7UV89</accession>
<evidence type="ECO:0000259" key="1">
    <source>
        <dbReference type="Pfam" id="PF00326"/>
    </source>
</evidence>
<dbReference type="RefSeq" id="WP_344938994.1">
    <property type="nucleotide sequence ID" value="NZ_BAAAZG010000001.1"/>
</dbReference>
<protein>
    <recommendedName>
        <fullName evidence="1">Peptidase S9 prolyl oligopeptidase catalytic domain-containing protein</fullName>
    </recommendedName>
</protein>
<dbReference type="Gene3D" id="3.40.50.1820">
    <property type="entry name" value="alpha/beta hydrolase"/>
    <property type="match status" value="1"/>
</dbReference>
<dbReference type="SUPFAM" id="SSF53474">
    <property type="entry name" value="alpha/beta-Hydrolases"/>
    <property type="match status" value="1"/>
</dbReference>
<sequence>MKLSRALCGVAVGLQAVPLPPGVHQGRRADGTTVVVSESLHSDLPRVSVYRHGQPIANIASHAEPPVLTPRVELLHAGKRELRTAVLLPTWHEPGMCQLPVLMDPYGGPGKQRVLAARGRYLVSQRFADQGFAVVVADGRGTPGRGPAWERTIYGDKGHLPLEDQISALYEAKEHHPDLDLGRVKALETYERLRRERVERIAAWPVLESATKRAASRCACQVERLQPATAGSPYLPCPLADADGAARTEIRARERPRSA</sequence>
<gene>
    <name evidence="2" type="ORF">GCM10022214_00420</name>
</gene>
<feature type="domain" description="Peptidase S9 prolyl oligopeptidase catalytic" evidence="1">
    <location>
        <begin position="125"/>
        <end position="181"/>
    </location>
</feature>
<proteinExistence type="predicted"/>
<dbReference type="Pfam" id="PF00326">
    <property type="entry name" value="Peptidase_S9"/>
    <property type="match status" value="1"/>
</dbReference>
<name>A0ABP7UV89_9ACTN</name>
<evidence type="ECO:0000313" key="3">
    <source>
        <dbReference type="Proteomes" id="UP001500683"/>
    </source>
</evidence>
<keyword evidence="3" id="KW-1185">Reference proteome</keyword>
<reference evidence="3" key="1">
    <citation type="journal article" date="2019" name="Int. J. Syst. Evol. Microbiol.">
        <title>The Global Catalogue of Microorganisms (GCM) 10K type strain sequencing project: providing services to taxonomists for standard genome sequencing and annotation.</title>
        <authorList>
            <consortium name="The Broad Institute Genomics Platform"/>
            <consortium name="The Broad Institute Genome Sequencing Center for Infectious Disease"/>
            <person name="Wu L."/>
            <person name="Ma J."/>
        </authorList>
    </citation>
    <scope>NUCLEOTIDE SEQUENCE [LARGE SCALE GENOMIC DNA]</scope>
    <source>
        <strain evidence="3">JCM 16702</strain>
    </source>
</reference>
<dbReference type="InterPro" id="IPR001375">
    <property type="entry name" value="Peptidase_S9_cat"/>
</dbReference>
<dbReference type="PANTHER" id="PTHR11731:SF193">
    <property type="entry name" value="DIPEPTIDYL PEPTIDASE 9"/>
    <property type="match status" value="1"/>
</dbReference>
<organism evidence="2 3">
    <name type="scientific">Actinomadura miaoliensis</name>
    <dbReference type="NCBI Taxonomy" id="430685"/>
    <lineage>
        <taxon>Bacteria</taxon>
        <taxon>Bacillati</taxon>
        <taxon>Actinomycetota</taxon>
        <taxon>Actinomycetes</taxon>
        <taxon>Streptosporangiales</taxon>
        <taxon>Thermomonosporaceae</taxon>
        <taxon>Actinomadura</taxon>
    </lineage>
</organism>
<comment type="caution">
    <text evidence="2">The sequence shown here is derived from an EMBL/GenBank/DDBJ whole genome shotgun (WGS) entry which is preliminary data.</text>
</comment>
<dbReference type="PANTHER" id="PTHR11731">
    <property type="entry name" value="PROTEASE FAMILY S9B,C DIPEPTIDYL-PEPTIDASE IV-RELATED"/>
    <property type="match status" value="1"/>
</dbReference>
<dbReference type="EMBL" id="BAAAZG010000001">
    <property type="protein sequence ID" value="GAA4053794.1"/>
    <property type="molecule type" value="Genomic_DNA"/>
</dbReference>
<evidence type="ECO:0000313" key="2">
    <source>
        <dbReference type="EMBL" id="GAA4053794.1"/>
    </source>
</evidence>
<dbReference type="Proteomes" id="UP001500683">
    <property type="component" value="Unassembled WGS sequence"/>
</dbReference>
<dbReference type="InterPro" id="IPR029058">
    <property type="entry name" value="AB_hydrolase_fold"/>
</dbReference>
<dbReference type="InterPro" id="IPR050278">
    <property type="entry name" value="Serine_Prot_S9B/DPPIV"/>
</dbReference>